<feature type="binding site" evidence="9">
    <location>
        <position position="407"/>
    </location>
    <ligand>
        <name>Zn(2+)</name>
        <dbReference type="ChEBI" id="CHEBI:29105"/>
        <label>1</label>
    </ligand>
</feature>
<evidence type="ECO:0000256" key="3">
    <source>
        <dbReference type="ARBA" id="ARBA00022723"/>
    </source>
</evidence>
<feature type="binding site" evidence="9">
    <location>
        <position position="382"/>
    </location>
    <ligand>
        <name>Zn(2+)</name>
        <dbReference type="ChEBI" id="CHEBI:29105"/>
        <label>1</label>
    </ligand>
</feature>
<feature type="domain" description="Zinc finger PHD-type" evidence="11">
    <location>
        <begin position="379"/>
        <end position="424"/>
    </location>
</feature>
<comment type="similarity">
    <text evidence="2">Belongs to the ING family.</text>
</comment>
<dbReference type="OrthoDB" id="5411773at2759"/>
<dbReference type="GO" id="GO:0006325">
    <property type="term" value="P:chromatin organization"/>
    <property type="evidence" value="ECO:0007669"/>
    <property type="project" value="UniProtKB-KW"/>
</dbReference>
<dbReference type="PANTHER" id="PTHR10333">
    <property type="entry name" value="INHIBITOR OF GROWTH PROTEIN"/>
    <property type="match status" value="1"/>
</dbReference>
<gene>
    <name evidence="13" type="ORF">CERSUDRAFT_123242</name>
</gene>
<evidence type="ECO:0000256" key="6">
    <source>
        <dbReference type="ARBA" id="ARBA00022853"/>
    </source>
</evidence>
<feature type="compositionally biased region" description="Basic residues" evidence="10">
    <location>
        <begin position="320"/>
        <end position="332"/>
    </location>
</feature>
<evidence type="ECO:0000256" key="4">
    <source>
        <dbReference type="ARBA" id="ARBA00022771"/>
    </source>
</evidence>
<dbReference type="InterPro" id="IPR028651">
    <property type="entry name" value="ING_fam"/>
</dbReference>
<keyword evidence="4" id="KW-0863">Zinc-finger</keyword>
<dbReference type="SUPFAM" id="SSF57903">
    <property type="entry name" value="FYVE/PHD zinc finger"/>
    <property type="match status" value="1"/>
</dbReference>
<evidence type="ECO:0000313" key="14">
    <source>
        <dbReference type="Proteomes" id="UP000016930"/>
    </source>
</evidence>
<feature type="domain" description="Inhibitor of growth protein N-terminal histone-binding" evidence="12">
    <location>
        <begin position="68"/>
        <end position="246"/>
    </location>
</feature>
<keyword evidence="7" id="KW-0539">Nucleus</keyword>
<feature type="compositionally biased region" description="Acidic residues" evidence="10">
    <location>
        <begin position="24"/>
        <end position="36"/>
    </location>
</feature>
<dbReference type="Gene3D" id="6.10.140.1740">
    <property type="match status" value="1"/>
</dbReference>
<dbReference type="SMART" id="SM00249">
    <property type="entry name" value="PHD"/>
    <property type="match status" value="1"/>
</dbReference>
<dbReference type="InterPro" id="IPR024610">
    <property type="entry name" value="ING_N_histone-binding"/>
</dbReference>
<evidence type="ECO:0008006" key="15">
    <source>
        <dbReference type="Google" id="ProtNLM"/>
    </source>
</evidence>
<name>M2RJQ6_CERS8</name>
<keyword evidence="3 9" id="KW-0479">Metal-binding</keyword>
<dbReference type="SMART" id="SM01408">
    <property type="entry name" value="ING"/>
    <property type="match status" value="1"/>
</dbReference>
<feature type="binding site" evidence="9">
    <location>
        <position position="423"/>
    </location>
    <ligand>
        <name>Zn(2+)</name>
        <dbReference type="ChEBI" id="CHEBI:29105"/>
        <label>2</label>
    </ligand>
</feature>
<feature type="binding site" evidence="9">
    <location>
        <position position="404"/>
    </location>
    <ligand>
        <name>Zn(2+)</name>
        <dbReference type="ChEBI" id="CHEBI:29105"/>
        <label>1</label>
    </ligand>
</feature>
<feature type="region of interest" description="Disordered" evidence="10">
    <location>
        <begin position="122"/>
        <end position="146"/>
    </location>
</feature>
<dbReference type="InterPro" id="IPR001965">
    <property type="entry name" value="Znf_PHD"/>
</dbReference>
<feature type="site" description="Histone H3K4me3 binding" evidence="8">
    <location>
        <position position="402"/>
    </location>
</feature>
<evidence type="ECO:0000256" key="9">
    <source>
        <dbReference type="PIRSR" id="PIRSR628651-51"/>
    </source>
</evidence>
<dbReference type="CDD" id="cd15587">
    <property type="entry name" value="PHD_Yng1p_like"/>
    <property type="match status" value="1"/>
</dbReference>
<accession>M2RJQ6</accession>
<feature type="site" description="Histone H3K4me3 binding" evidence="8">
    <location>
        <position position="394"/>
    </location>
</feature>
<keyword evidence="14" id="KW-1185">Reference proteome</keyword>
<dbReference type="InterPro" id="IPR011011">
    <property type="entry name" value="Znf_FYVE_PHD"/>
</dbReference>
<dbReference type="STRING" id="914234.M2RJQ6"/>
<dbReference type="CDD" id="cd16859">
    <property type="entry name" value="ING_ING4_5"/>
    <property type="match status" value="1"/>
</dbReference>
<proteinExistence type="inferred from homology"/>
<evidence type="ECO:0000313" key="13">
    <source>
        <dbReference type="EMBL" id="EMD38702.1"/>
    </source>
</evidence>
<dbReference type="AlphaFoldDB" id="M2RJQ6"/>
<evidence type="ECO:0000259" key="11">
    <source>
        <dbReference type="SMART" id="SM00249"/>
    </source>
</evidence>
<dbReference type="Pfam" id="PF12998">
    <property type="entry name" value="ING"/>
    <property type="match status" value="2"/>
</dbReference>
<keyword evidence="6" id="KW-0156">Chromatin regulator</keyword>
<evidence type="ECO:0000256" key="8">
    <source>
        <dbReference type="PIRSR" id="PIRSR628651-50"/>
    </source>
</evidence>
<dbReference type="Gene3D" id="3.30.40.10">
    <property type="entry name" value="Zinc/RING finger domain, C3HC4 (zinc finger)"/>
    <property type="match status" value="1"/>
</dbReference>
<feature type="binding site" evidence="9">
    <location>
        <position position="420"/>
    </location>
    <ligand>
        <name>Zn(2+)</name>
        <dbReference type="ChEBI" id="CHEBI:29105"/>
        <label>2</label>
    </ligand>
</feature>
<sequence length="438" mass="48481">MSHRTPKSRKRRRSQAVAGLIEDTTGDADAPVEDGNDAAGDADQALTLDGEPESNAEPTKEQVIWDAFREEHYELLEQLPLSLHRSFALMRELDQQVLDYRSQLLPKLKDYISLRRKLHADKHQESAIQEGPNAAGGEPQAQDAMVEDGVEESDEATAIHALQELAMGRANGSAHVNGFATTGAGPAPLPKILSGSRPSSREMLTRVAQLAEEILRASNEKVNVARFAYDLVDRYIRDLDRAIKEQESSLTLGVRPGTHLANIMLPEPVVPRSTRGSRAPQSPVATDVDTAQIQELGVQQEDINIGVSSGEPPAEEAAPMRKRKRGRSRRKSTPKEVEVTQPEQATRETNRSLKLTVPPLASVALYSNEMPIDPNEPRYCHCNQVSYGEMIACDNQECPKEWFHLGCEDLKTAPKGRWFCRDCAVAMTQAQTSRRKAR</sequence>
<dbReference type="GO" id="GO:0005634">
    <property type="term" value="C:nucleus"/>
    <property type="evidence" value="ECO:0007669"/>
    <property type="project" value="UniProtKB-SubCell"/>
</dbReference>
<evidence type="ECO:0000259" key="12">
    <source>
        <dbReference type="SMART" id="SM01408"/>
    </source>
</evidence>
<dbReference type="GO" id="GO:0008270">
    <property type="term" value="F:zinc ion binding"/>
    <property type="evidence" value="ECO:0007669"/>
    <property type="project" value="UniProtKB-KW"/>
</dbReference>
<evidence type="ECO:0000256" key="7">
    <source>
        <dbReference type="ARBA" id="ARBA00023242"/>
    </source>
</evidence>
<dbReference type="Proteomes" id="UP000016930">
    <property type="component" value="Unassembled WGS sequence"/>
</dbReference>
<feature type="binding site" evidence="9">
    <location>
        <position position="398"/>
    </location>
    <ligand>
        <name>Zn(2+)</name>
        <dbReference type="ChEBI" id="CHEBI:29105"/>
        <label>2</label>
    </ligand>
</feature>
<evidence type="ECO:0000256" key="10">
    <source>
        <dbReference type="SAM" id="MobiDB-lite"/>
    </source>
</evidence>
<dbReference type="EMBL" id="KB445795">
    <property type="protein sequence ID" value="EMD38702.1"/>
    <property type="molecule type" value="Genomic_DNA"/>
</dbReference>
<feature type="site" description="Histone H3K4me3 binding" evidence="8">
    <location>
        <position position="390"/>
    </location>
</feature>
<feature type="binding site" evidence="9">
    <location>
        <position position="393"/>
    </location>
    <ligand>
        <name>Zn(2+)</name>
        <dbReference type="ChEBI" id="CHEBI:29105"/>
        <label>2</label>
    </ligand>
</feature>
<feature type="region of interest" description="Disordered" evidence="10">
    <location>
        <begin position="1"/>
        <end position="59"/>
    </location>
</feature>
<dbReference type="PROSITE" id="PS01359">
    <property type="entry name" value="ZF_PHD_1"/>
    <property type="match status" value="1"/>
</dbReference>
<comment type="subcellular location">
    <subcellularLocation>
        <location evidence="1">Nucleus</location>
    </subcellularLocation>
</comment>
<keyword evidence="5 9" id="KW-0862">Zinc</keyword>
<feature type="compositionally biased region" description="Basic residues" evidence="10">
    <location>
        <begin position="1"/>
        <end position="14"/>
    </location>
</feature>
<feature type="site" description="Histone H3K4me3 binding" evidence="8">
    <location>
        <position position="379"/>
    </location>
</feature>
<dbReference type="InterPro" id="IPR013083">
    <property type="entry name" value="Znf_RING/FYVE/PHD"/>
</dbReference>
<evidence type="ECO:0000256" key="2">
    <source>
        <dbReference type="ARBA" id="ARBA00010210"/>
    </source>
</evidence>
<reference evidence="13 14" key="1">
    <citation type="journal article" date="2012" name="Proc. Natl. Acad. Sci. U.S.A.">
        <title>Comparative genomics of Ceriporiopsis subvermispora and Phanerochaete chrysosporium provide insight into selective ligninolysis.</title>
        <authorList>
            <person name="Fernandez-Fueyo E."/>
            <person name="Ruiz-Duenas F.J."/>
            <person name="Ferreira P."/>
            <person name="Floudas D."/>
            <person name="Hibbett D.S."/>
            <person name="Canessa P."/>
            <person name="Larrondo L.F."/>
            <person name="James T.Y."/>
            <person name="Seelenfreund D."/>
            <person name="Lobos S."/>
            <person name="Polanco R."/>
            <person name="Tello M."/>
            <person name="Honda Y."/>
            <person name="Watanabe T."/>
            <person name="Watanabe T."/>
            <person name="Ryu J.S."/>
            <person name="Kubicek C.P."/>
            <person name="Schmoll M."/>
            <person name="Gaskell J."/>
            <person name="Hammel K.E."/>
            <person name="St John F.J."/>
            <person name="Vanden Wymelenberg A."/>
            <person name="Sabat G."/>
            <person name="Splinter BonDurant S."/>
            <person name="Syed K."/>
            <person name="Yadav J.S."/>
            <person name="Doddapaneni H."/>
            <person name="Subramanian V."/>
            <person name="Lavin J.L."/>
            <person name="Oguiza J.A."/>
            <person name="Perez G."/>
            <person name="Pisabarro A.G."/>
            <person name="Ramirez L."/>
            <person name="Santoyo F."/>
            <person name="Master E."/>
            <person name="Coutinho P.M."/>
            <person name="Henrissat B."/>
            <person name="Lombard V."/>
            <person name="Magnuson J.K."/>
            <person name="Kuees U."/>
            <person name="Hori C."/>
            <person name="Igarashi K."/>
            <person name="Samejima M."/>
            <person name="Held B.W."/>
            <person name="Barry K.W."/>
            <person name="LaButti K.M."/>
            <person name="Lapidus A."/>
            <person name="Lindquist E.A."/>
            <person name="Lucas S.M."/>
            <person name="Riley R."/>
            <person name="Salamov A.A."/>
            <person name="Hoffmeister D."/>
            <person name="Schwenk D."/>
            <person name="Hadar Y."/>
            <person name="Yarden O."/>
            <person name="de Vries R.P."/>
            <person name="Wiebenga A."/>
            <person name="Stenlid J."/>
            <person name="Eastwood D."/>
            <person name="Grigoriev I.V."/>
            <person name="Berka R.M."/>
            <person name="Blanchette R.A."/>
            <person name="Kersten P."/>
            <person name="Martinez A.T."/>
            <person name="Vicuna R."/>
            <person name="Cullen D."/>
        </authorList>
    </citation>
    <scope>NUCLEOTIDE SEQUENCE [LARGE SCALE GENOMIC DNA]</scope>
    <source>
        <strain evidence="13 14">B</strain>
    </source>
</reference>
<protein>
    <recommendedName>
        <fullName evidence="15">Chromatin modification-related protein</fullName>
    </recommendedName>
</protein>
<feature type="region of interest" description="Disordered" evidence="10">
    <location>
        <begin position="299"/>
        <end position="350"/>
    </location>
</feature>
<dbReference type="GO" id="GO:0000785">
    <property type="term" value="C:chromatin"/>
    <property type="evidence" value="ECO:0007669"/>
    <property type="project" value="UniProtKB-ARBA"/>
</dbReference>
<dbReference type="HOGENOM" id="CLU_031900_8_1_1"/>
<evidence type="ECO:0000256" key="1">
    <source>
        <dbReference type="ARBA" id="ARBA00004123"/>
    </source>
</evidence>
<dbReference type="InterPro" id="IPR019786">
    <property type="entry name" value="Zinc_finger_PHD-type_CS"/>
</dbReference>
<dbReference type="FunFam" id="3.30.40.10:FF:000016">
    <property type="entry name" value="Inhibitor of growth protein"/>
    <property type="match status" value="1"/>
</dbReference>
<organism evidence="13 14">
    <name type="scientific">Ceriporiopsis subvermispora (strain B)</name>
    <name type="common">White-rot fungus</name>
    <name type="synonym">Gelatoporia subvermispora</name>
    <dbReference type="NCBI Taxonomy" id="914234"/>
    <lineage>
        <taxon>Eukaryota</taxon>
        <taxon>Fungi</taxon>
        <taxon>Dikarya</taxon>
        <taxon>Basidiomycota</taxon>
        <taxon>Agaricomycotina</taxon>
        <taxon>Agaricomycetes</taxon>
        <taxon>Polyporales</taxon>
        <taxon>Gelatoporiaceae</taxon>
        <taxon>Gelatoporia</taxon>
    </lineage>
</organism>
<feature type="binding site" evidence="9">
    <location>
        <position position="380"/>
    </location>
    <ligand>
        <name>Zn(2+)</name>
        <dbReference type="ChEBI" id="CHEBI:29105"/>
        <label>1</label>
    </ligand>
</feature>
<evidence type="ECO:0000256" key="5">
    <source>
        <dbReference type="ARBA" id="ARBA00022833"/>
    </source>
</evidence>